<reference evidence="2" key="1">
    <citation type="journal article" date="2013" name="Environ. Microbiol.">
        <title>Microbiota from the distal guts of lean and obese adolescents exhibit partial functional redundancy besides clear differences in community structure.</title>
        <authorList>
            <person name="Ferrer M."/>
            <person name="Ruiz A."/>
            <person name="Lanza F."/>
            <person name="Haange S.B."/>
            <person name="Oberbach A."/>
            <person name="Till H."/>
            <person name="Bargiela R."/>
            <person name="Campoy C."/>
            <person name="Segura M.T."/>
            <person name="Richter M."/>
            <person name="von Bergen M."/>
            <person name="Seifert J."/>
            <person name="Suarez A."/>
        </authorList>
    </citation>
    <scope>NUCLEOTIDE SEQUENCE</scope>
</reference>
<feature type="non-terminal residue" evidence="2">
    <location>
        <position position="1"/>
    </location>
</feature>
<gene>
    <name evidence="2" type="ORF">LEA_17897</name>
</gene>
<comment type="caution">
    <text evidence="2">The sequence shown here is derived from an EMBL/GenBank/DDBJ whole genome shotgun (WGS) entry which is preliminary data.</text>
</comment>
<feature type="transmembrane region" description="Helical" evidence="1">
    <location>
        <begin position="122"/>
        <end position="139"/>
    </location>
</feature>
<protein>
    <submittedName>
        <fullName evidence="2">Uncharacterized protein</fullName>
    </submittedName>
</protein>
<accession>K1S4M6</accession>
<evidence type="ECO:0000256" key="1">
    <source>
        <dbReference type="SAM" id="Phobius"/>
    </source>
</evidence>
<organism evidence="2">
    <name type="scientific">human gut metagenome</name>
    <dbReference type="NCBI Taxonomy" id="408170"/>
    <lineage>
        <taxon>unclassified sequences</taxon>
        <taxon>metagenomes</taxon>
        <taxon>organismal metagenomes</taxon>
    </lineage>
</organism>
<proteinExistence type="predicted"/>
<feature type="transmembrane region" description="Helical" evidence="1">
    <location>
        <begin position="145"/>
        <end position="163"/>
    </location>
</feature>
<name>K1S4M6_9ZZZZ</name>
<keyword evidence="1" id="KW-0812">Transmembrane</keyword>
<sequence>REYGSGAPYVLWVAMGMQENPDALKGPGTYNDYNLDTYLQAGYDSIEAAEVAKGDIRQCLAKWQEDPVAAVTFLKEKLLIQWIEPTYCSFNQTRYQYRPQGWVEDLYTGQANERALAFLNRFQGMVYLAVFGYYLRILLGKLKGVQVLPGIIFLGGFFITILWEAKS</sequence>
<evidence type="ECO:0000313" key="2">
    <source>
        <dbReference type="EMBL" id="EKC50414.1"/>
    </source>
</evidence>
<dbReference type="AlphaFoldDB" id="K1S4M6"/>
<keyword evidence="1" id="KW-0472">Membrane</keyword>
<keyword evidence="1" id="KW-1133">Transmembrane helix</keyword>
<dbReference type="EMBL" id="AJWY01012264">
    <property type="protein sequence ID" value="EKC50414.1"/>
    <property type="molecule type" value="Genomic_DNA"/>
</dbReference>
<feature type="non-terminal residue" evidence="2">
    <location>
        <position position="167"/>
    </location>
</feature>